<evidence type="ECO:0000256" key="1">
    <source>
        <dbReference type="SAM" id="MobiDB-lite"/>
    </source>
</evidence>
<protein>
    <submittedName>
        <fullName evidence="2">Uncharacterized protein</fullName>
    </submittedName>
</protein>
<gene>
    <name evidence="2" type="ORF">C7M84_013188</name>
</gene>
<name>A0A423SWK3_PENVA</name>
<accession>A0A423SWK3</accession>
<comment type="caution">
    <text evidence="2">The sequence shown here is derived from an EMBL/GenBank/DDBJ whole genome shotgun (WGS) entry which is preliminary data.</text>
</comment>
<organism evidence="2 3">
    <name type="scientific">Penaeus vannamei</name>
    <name type="common">Whiteleg shrimp</name>
    <name type="synonym">Litopenaeus vannamei</name>
    <dbReference type="NCBI Taxonomy" id="6689"/>
    <lineage>
        <taxon>Eukaryota</taxon>
        <taxon>Metazoa</taxon>
        <taxon>Ecdysozoa</taxon>
        <taxon>Arthropoda</taxon>
        <taxon>Crustacea</taxon>
        <taxon>Multicrustacea</taxon>
        <taxon>Malacostraca</taxon>
        <taxon>Eumalacostraca</taxon>
        <taxon>Eucarida</taxon>
        <taxon>Decapoda</taxon>
        <taxon>Dendrobranchiata</taxon>
        <taxon>Penaeoidea</taxon>
        <taxon>Penaeidae</taxon>
        <taxon>Penaeus</taxon>
    </lineage>
</organism>
<keyword evidence="3" id="KW-1185">Reference proteome</keyword>
<feature type="region of interest" description="Disordered" evidence="1">
    <location>
        <begin position="327"/>
        <end position="346"/>
    </location>
</feature>
<dbReference type="AlphaFoldDB" id="A0A423SWK3"/>
<proteinExistence type="predicted"/>
<sequence>MAALTSVANSTRSSPSLLTNMFFASALSYKIVITPVTPSTGPGAHNPDPQLSAPLGSRKPLQRFQAGDRALGALCSFILAWRRLTSLEEAGRGETPGASEGKIRVKGSIPLLLPVTPSPLSLLVFTPSLVISPFFLPSPHLCRRHSHFLTPSLSFPSLYHLHSRLYPPHPLHSFISPPPLHPLLQPLPLSPLFHSLLLSFPPSPSHIYHPPPPPPCHHPRHPTRLSPFSTSPFPQPPLLSSPLFLPPTPPHIITLSPPPMPSHPSFSPPLPLLPFLIPPLLSSPLFLPPLPHPSPSPPPPCHHPSHPYPSISLFHFPLSSAPPPSSLLLPPPHPSPHPSPSPPLPMPSPQLSLPLFHFPFFSDPPSSPLLSSFPTSITLPLPLPPCHHPHRMLLASRICISLTSHPVMLASPCLRR</sequence>
<dbReference type="EMBL" id="QCYY01002649">
    <property type="protein sequence ID" value="ROT68640.1"/>
    <property type="molecule type" value="Genomic_DNA"/>
</dbReference>
<reference evidence="2 3" key="2">
    <citation type="submission" date="2019-01" db="EMBL/GenBank/DDBJ databases">
        <title>The decoding of complex shrimp genome reveals the adaptation for benthos swimmer, frequently molting mechanism and breeding impact on genome.</title>
        <authorList>
            <person name="Sun Y."/>
            <person name="Gao Y."/>
            <person name="Yu Y."/>
        </authorList>
    </citation>
    <scope>NUCLEOTIDE SEQUENCE [LARGE SCALE GENOMIC DNA]</scope>
    <source>
        <tissue evidence="2">Muscle</tissue>
    </source>
</reference>
<evidence type="ECO:0000313" key="2">
    <source>
        <dbReference type="EMBL" id="ROT68640.1"/>
    </source>
</evidence>
<evidence type="ECO:0000313" key="3">
    <source>
        <dbReference type="Proteomes" id="UP000283509"/>
    </source>
</evidence>
<reference evidence="2 3" key="1">
    <citation type="submission" date="2018-04" db="EMBL/GenBank/DDBJ databases">
        <authorList>
            <person name="Zhang X."/>
            <person name="Yuan J."/>
            <person name="Li F."/>
            <person name="Xiang J."/>
        </authorList>
    </citation>
    <scope>NUCLEOTIDE SEQUENCE [LARGE SCALE GENOMIC DNA]</scope>
    <source>
        <tissue evidence="2">Muscle</tissue>
    </source>
</reference>
<dbReference type="Proteomes" id="UP000283509">
    <property type="component" value="Unassembled WGS sequence"/>
</dbReference>